<name>A0A8H6VZA8_9AGAR</name>
<feature type="region of interest" description="Disordered" evidence="1">
    <location>
        <begin position="505"/>
        <end position="526"/>
    </location>
</feature>
<accession>A0A8H6VZA8</accession>
<organism evidence="3 4">
    <name type="scientific">Mycena indigotica</name>
    <dbReference type="NCBI Taxonomy" id="2126181"/>
    <lineage>
        <taxon>Eukaryota</taxon>
        <taxon>Fungi</taxon>
        <taxon>Dikarya</taxon>
        <taxon>Basidiomycota</taxon>
        <taxon>Agaricomycotina</taxon>
        <taxon>Agaricomycetes</taxon>
        <taxon>Agaricomycetidae</taxon>
        <taxon>Agaricales</taxon>
        <taxon>Marasmiineae</taxon>
        <taxon>Mycenaceae</taxon>
        <taxon>Mycena</taxon>
    </lineage>
</organism>
<dbReference type="AlphaFoldDB" id="A0A8H6VZA8"/>
<comment type="caution">
    <text evidence="3">The sequence shown here is derived from an EMBL/GenBank/DDBJ whole genome shotgun (WGS) entry which is preliminary data.</text>
</comment>
<reference evidence="3" key="1">
    <citation type="submission" date="2020-05" db="EMBL/GenBank/DDBJ databases">
        <title>Mycena genomes resolve the evolution of fungal bioluminescence.</title>
        <authorList>
            <person name="Tsai I.J."/>
        </authorList>
    </citation>
    <scope>NUCLEOTIDE SEQUENCE</scope>
    <source>
        <strain evidence="3">171206Taipei</strain>
    </source>
</reference>
<protein>
    <submittedName>
        <fullName evidence="3">AAA-ATPase-like domain-containing protein</fullName>
    </submittedName>
</protein>
<dbReference type="EMBL" id="JACAZF010000010">
    <property type="protein sequence ID" value="KAF7293619.1"/>
    <property type="molecule type" value="Genomic_DNA"/>
</dbReference>
<dbReference type="OrthoDB" id="2895184at2759"/>
<sequence>MDDHISIILNQPFSVQEVPHAGKVFDNIKSSSSGTYDGSGYVPSSQDSPIGPQQVPDSNCLTHICGTVYTRGATCQRLPNPHEDFDDVVNTKGVPLVFKRHVLTQLARLLSSHHALVFRRPPGWGIDFFASMVSATFDRDYDHQDDPFEVLIGEQGLTSGRDDGHHCFFVLDMDFRDLPDEADIRTNLHTYLEKECGEFISRYRLEKRMAPPSLYKVSKDEPERFIILLAMCLLRVSRAPLLVIIRNFDSPIINYGEGRAVLNPFLNALEGEVRSRIVGSLLLLSTYDDGTVYSCMGRNALSMIRKVPSLPPPDLPRTLDLTHHLAFQTAVGFTRKEIDSLDDAFSRLAVHDARRIVDMLDAGYARRSSFGDRLNVAGKHQCPRHPLDSPFFQEEDPLAALDTTGGLEGVMAFPITMDAICDILLVYSYHREYLIALSHDSDTNQVVRNGARLQDWGPQGSSETPATSRQPGLRNRYPAVGQTAVSSKTRSALTVQVPNSTLVRKAAHKTPSHLPKQHTKPIPIYNKPNQDAIREMKRHWKRTRFRRANTPGQQGWQLADDVQIRDIDLPGIQEPVAVLDENNQLLVVAFPKGLTKKSADMLLHHIITLAQATNVRRLVPMAELVVVWTATSSKRVISLE</sequence>
<gene>
    <name evidence="3" type="ORF">MIND_01141200</name>
</gene>
<evidence type="ECO:0000313" key="4">
    <source>
        <dbReference type="Proteomes" id="UP000636479"/>
    </source>
</evidence>
<dbReference type="GeneID" id="59350466"/>
<feature type="region of interest" description="Disordered" evidence="1">
    <location>
        <begin position="453"/>
        <end position="476"/>
    </location>
</feature>
<dbReference type="InterPro" id="IPR018631">
    <property type="entry name" value="AAA-ATPase-like_dom"/>
</dbReference>
<proteinExistence type="predicted"/>
<dbReference type="Proteomes" id="UP000636479">
    <property type="component" value="Unassembled WGS sequence"/>
</dbReference>
<dbReference type="RefSeq" id="XP_037215782.1">
    <property type="nucleotide sequence ID" value="XM_037367950.1"/>
</dbReference>
<keyword evidence="4" id="KW-1185">Reference proteome</keyword>
<feature type="compositionally biased region" description="Basic residues" evidence="1">
    <location>
        <begin position="505"/>
        <end position="519"/>
    </location>
</feature>
<feature type="domain" description="AAA-ATPase-like" evidence="2">
    <location>
        <begin position="108"/>
        <end position="257"/>
    </location>
</feature>
<evidence type="ECO:0000259" key="2">
    <source>
        <dbReference type="Pfam" id="PF09820"/>
    </source>
</evidence>
<evidence type="ECO:0000313" key="3">
    <source>
        <dbReference type="EMBL" id="KAF7293619.1"/>
    </source>
</evidence>
<dbReference type="Pfam" id="PF09820">
    <property type="entry name" value="AAA-ATPase_like"/>
    <property type="match status" value="1"/>
</dbReference>
<evidence type="ECO:0000256" key="1">
    <source>
        <dbReference type="SAM" id="MobiDB-lite"/>
    </source>
</evidence>
<feature type="compositionally biased region" description="Polar residues" evidence="1">
    <location>
        <begin position="459"/>
        <end position="470"/>
    </location>
</feature>